<name>A0A1Y1JPZ5_PLAGO</name>
<dbReference type="Pfam" id="PF14580">
    <property type="entry name" value="LRR_9"/>
    <property type="match status" value="1"/>
</dbReference>
<dbReference type="Proteomes" id="UP000195521">
    <property type="component" value="Unassembled WGS sequence"/>
</dbReference>
<dbReference type="SMART" id="SM00365">
    <property type="entry name" value="LRR_SD22"/>
    <property type="match status" value="14"/>
</dbReference>
<dbReference type="PANTHER" id="PTHR46652:SF3">
    <property type="entry name" value="LEUCINE-RICH REPEAT-CONTAINING PROTEIN 9"/>
    <property type="match status" value="1"/>
</dbReference>
<dbReference type="SMART" id="SM00369">
    <property type="entry name" value="LRR_TYP"/>
    <property type="match status" value="9"/>
</dbReference>
<evidence type="ECO:0000313" key="3">
    <source>
        <dbReference type="EMBL" id="GAW82912.1"/>
    </source>
</evidence>
<gene>
    <name evidence="3" type="ORF">PGO_131840</name>
</gene>
<evidence type="ECO:0000256" key="2">
    <source>
        <dbReference type="ARBA" id="ARBA00022737"/>
    </source>
</evidence>
<keyword evidence="4" id="KW-1185">Reference proteome</keyword>
<dbReference type="GeneID" id="39749650"/>
<sequence length="1457" mass="172183">MEAPTDKEEDYIKLVKSSNNVEFKTNEEIDMLEICMEKSINLKMFQHFVNIKELYLIKNNITDITPLFECKHLKVLFLQINKIKSILGLGRLKKLEKLNLFCNELTEDFIKLEENKNLHYIDLSDNEIENVDFFSTTSSFTSINLANNRIRNLDPLRNNSNLEYLNVSGNRLEHFEDIQVLNHLQNVKELYLSSIYYRSNILKDGLLYKHYFFTNFPNLQILDHQTVSNKERNLAVRDMEILKSIVDFKINLIEEKYKKEKHYILFINNKNISYLREVLWPIHFYYNMEEFPRKNNMEREHDRICEIKQEISFLLSAYISRFNYIMKRLKEERNLQIKYITTSMNSYFNIFFQVLTKQEMEYAKVEQFLKGNFNSESLKSYFVEDIKIENIIKVKKLNNVYLNTLIENHLNSVIYKKNLLLLHPYNYCKINEFFEFDEKEAEVEDPERKKFFEKNFVCSCCSLNHVLKTVIRTFLNEDEKDGLVHPIYYKSRGYGTPTNKAGDESCSPWASDMNMKKKIVRNKKFDFPPFIIYIVENYFFPNEYHEVTAYSSQNCKENKQNDETKFKIYYTLPRHTNLKYIVNINLINNNTKRPDEGREISRVNSFTKGNDHEKNIKKKKKKKNFLNYVKIDDESPLTKFSSLSKKIKEDFYDYLLTFNSVNFFHITKYFIKLSKVICEIKKCVCILLSKNKLKCLLDMSSKNFHEKMEISLPEHVHVLKNKKINVSLLIHQSSDRESDNTTVSTLSERCLQEYNTTGTLYLNSLYICKIDLHIIEDHFKNIKKLCLVNNNISDLNVLFQFSEEEMNIPSLVHLDLSFNCITSLIPICNKFRNLTHLDVSFNYIFDYMEIMVFSKNHKKIEFLSIISNPMYMKPAHYSNIHLLFPRIECFNGVHLTSRPEFDLDSHSFVPCHGEIFLYQDDLEKKPEIIFKEPILDKQDLSQVKIINLSDLYTPMVIICDFSKLSNLEILNLSNNGIDNLEKLKLPTSLKILNLKNNKIQNINFLRNNLNIEKIILDNNKLVNIEKISSLKKLKVLRCAYNKLLNIPLIQNTQLVELNIHDNMIKDITHLVLMKYKKSLTSINIYNNKINFPNLDIYLIHTFCNLLILNNNYVERNENIDKFFKNIYTINVFFDIYNIYPPYTALQHLEIKNMKIKSIMFTINNDNFANLHHLDISNNLISTIANIGPLDNLKVLIMNNNKHISDESFTGKDETSVLNSFKCLEELDISYCMVARTNFLNKCTNLKNLKKLNLEGNNINSVKHLSHLEILKDLNLSNNKISKMSPDTFPVLLQSLNLSNNLIRNLSPLSTLKNLETLDLRVNRIDNIEEFKFLKDMNNLKTLYLNGNRKIKESFPNIRNILRQVDTFDMKIMKDHDEMVQHVVEKKECTRGTREVNNKEFCVESIKEIHKEVTRKGVPIHVQTKVHRTPMKKDSFDERIKNDSFIIIGRKIDKSGDY</sequence>
<dbReference type="Pfam" id="PF12799">
    <property type="entry name" value="LRR_4"/>
    <property type="match status" value="1"/>
</dbReference>
<reference evidence="4" key="1">
    <citation type="submission" date="2017-04" db="EMBL/GenBank/DDBJ databases">
        <title>Plasmodium gonderi genome.</title>
        <authorList>
            <person name="Arisue N."/>
            <person name="Honma H."/>
            <person name="Kawai S."/>
            <person name="Tougan T."/>
            <person name="Tanabe K."/>
            <person name="Horii T."/>
        </authorList>
    </citation>
    <scope>NUCLEOTIDE SEQUENCE [LARGE SCALE GENOMIC DNA]</scope>
    <source>
        <strain evidence="4">ATCC 30045</strain>
    </source>
</reference>
<dbReference type="Gene3D" id="3.80.10.10">
    <property type="entry name" value="Ribonuclease Inhibitor"/>
    <property type="match status" value="6"/>
</dbReference>
<evidence type="ECO:0008006" key="5">
    <source>
        <dbReference type="Google" id="ProtNLM"/>
    </source>
</evidence>
<evidence type="ECO:0000313" key="4">
    <source>
        <dbReference type="Proteomes" id="UP000195521"/>
    </source>
</evidence>
<dbReference type="InterPro" id="IPR050836">
    <property type="entry name" value="SDS22/Internalin_LRR"/>
</dbReference>
<keyword evidence="2" id="KW-0677">Repeat</keyword>
<dbReference type="OrthoDB" id="6334211at2759"/>
<keyword evidence="1" id="KW-0433">Leucine-rich repeat</keyword>
<dbReference type="InterPro" id="IPR001611">
    <property type="entry name" value="Leu-rich_rpt"/>
</dbReference>
<organism evidence="3 4">
    <name type="scientific">Plasmodium gonderi</name>
    <dbReference type="NCBI Taxonomy" id="77519"/>
    <lineage>
        <taxon>Eukaryota</taxon>
        <taxon>Sar</taxon>
        <taxon>Alveolata</taxon>
        <taxon>Apicomplexa</taxon>
        <taxon>Aconoidasida</taxon>
        <taxon>Haemosporida</taxon>
        <taxon>Plasmodiidae</taxon>
        <taxon>Plasmodium</taxon>
        <taxon>Plasmodium (Plasmodium)</taxon>
    </lineage>
</organism>
<dbReference type="RefSeq" id="XP_028545501.1">
    <property type="nucleotide sequence ID" value="XM_028689700.1"/>
</dbReference>
<dbReference type="PANTHER" id="PTHR46652">
    <property type="entry name" value="LEUCINE-RICH REPEAT AND IQ DOMAIN-CONTAINING PROTEIN 1-RELATED"/>
    <property type="match status" value="1"/>
</dbReference>
<comment type="caution">
    <text evidence="3">The sequence shown here is derived from an EMBL/GenBank/DDBJ whole genome shotgun (WGS) entry which is preliminary data.</text>
</comment>
<proteinExistence type="predicted"/>
<protein>
    <recommendedName>
        <fullName evidence="5">Leucine-rich repeat protein</fullName>
    </recommendedName>
</protein>
<dbReference type="InterPro" id="IPR032675">
    <property type="entry name" value="LRR_dom_sf"/>
</dbReference>
<dbReference type="EMBL" id="BDQF01000014">
    <property type="protein sequence ID" value="GAW82912.1"/>
    <property type="molecule type" value="Genomic_DNA"/>
</dbReference>
<dbReference type="PROSITE" id="PS51450">
    <property type="entry name" value="LRR"/>
    <property type="match status" value="14"/>
</dbReference>
<evidence type="ECO:0000256" key="1">
    <source>
        <dbReference type="ARBA" id="ARBA00022614"/>
    </source>
</evidence>
<dbReference type="SUPFAM" id="SSF52058">
    <property type="entry name" value="L domain-like"/>
    <property type="match status" value="4"/>
</dbReference>
<dbReference type="OMA" id="KLCLVNN"/>
<accession>A0A1Y1JPZ5</accession>
<dbReference type="InterPro" id="IPR003591">
    <property type="entry name" value="Leu-rich_rpt_typical-subtyp"/>
</dbReference>
<dbReference type="InterPro" id="IPR025875">
    <property type="entry name" value="Leu-rich_rpt_4"/>
</dbReference>